<keyword evidence="2" id="KW-0479">Metal-binding</keyword>
<dbReference type="Gene3D" id="3.30.160.60">
    <property type="entry name" value="Classic Zinc Finger"/>
    <property type="match status" value="1"/>
</dbReference>
<keyword evidence="9" id="KW-0539">Nucleus</keyword>
<dbReference type="GO" id="GO:0008270">
    <property type="term" value="F:zinc ion binding"/>
    <property type="evidence" value="ECO:0007669"/>
    <property type="project" value="UniProtKB-KW"/>
</dbReference>
<comment type="caution">
    <text evidence="11">The sequence shown here is derived from an EMBL/GenBank/DDBJ whole genome shotgun (WGS) entry which is preliminary data.</text>
</comment>
<evidence type="ECO:0000256" key="5">
    <source>
        <dbReference type="ARBA" id="ARBA00022853"/>
    </source>
</evidence>
<keyword evidence="7 10" id="KW-0010">Activator</keyword>
<evidence type="ECO:0000256" key="8">
    <source>
        <dbReference type="ARBA" id="ARBA00023163"/>
    </source>
</evidence>
<dbReference type="GeneID" id="36514415"/>
<comment type="subunit">
    <text evidence="10">Component of the 1.8 MDa SAGA transcription coactivator-HAT complex. SAGA is built of 5 distinct domains with specialized functions. Within the SAGA complex, SUS1, SGF11, SGF73 and UBP8 form an additional subcomplex of SAGA called the DUB module (deubiquitination module). Interacts directly with SGF73, SUS1 and UBP8.</text>
</comment>
<dbReference type="AlphaFoldDB" id="A0A2T0FDG7"/>
<gene>
    <name evidence="11" type="ORF">B9G98_00666</name>
</gene>
<dbReference type="STRING" id="45607.A0A2T0FDG7"/>
<dbReference type="Pfam" id="PF08209">
    <property type="entry name" value="Sgf11"/>
    <property type="match status" value="1"/>
</dbReference>
<evidence type="ECO:0000313" key="11">
    <source>
        <dbReference type="EMBL" id="PRT53046.1"/>
    </source>
</evidence>
<sequence>MDSQAISVEILKWMLEVQCKEALVPALLYEKKVRSQYGKAENVQPVKGVLSKRALQVNAPGRDIYGLEKSTEVRYFECPNCERQVAGHRFAAHIARCSGRGRR</sequence>
<keyword evidence="4" id="KW-0862">Zinc</keyword>
<organism evidence="11 12">
    <name type="scientific">Wickerhamiella sorbophila</name>
    <dbReference type="NCBI Taxonomy" id="45607"/>
    <lineage>
        <taxon>Eukaryota</taxon>
        <taxon>Fungi</taxon>
        <taxon>Dikarya</taxon>
        <taxon>Ascomycota</taxon>
        <taxon>Saccharomycotina</taxon>
        <taxon>Dipodascomycetes</taxon>
        <taxon>Dipodascales</taxon>
        <taxon>Trichomonascaceae</taxon>
        <taxon>Wickerhamiella</taxon>
    </lineage>
</organism>
<dbReference type="InterPro" id="IPR013246">
    <property type="entry name" value="SAGA_su_Sgf11"/>
</dbReference>
<evidence type="ECO:0000256" key="10">
    <source>
        <dbReference type="RuleBase" id="RU261113"/>
    </source>
</evidence>
<proteinExistence type="inferred from homology"/>
<keyword evidence="3" id="KW-0863">Zinc-finger</keyword>
<comment type="subcellular location">
    <subcellularLocation>
        <location evidence="1 10">Nucleus</location>
    </subcellularLocation>
</comment>
<evidence type="ECO:0000256" key="9">
    <source>
        <dbReference type="ARBA" id="ARBA00023242"/>
    </source>
</evidence>
<keyword evidence="12" id="KW-1185">Reference proteome</keyword>
<keyword evidence="8" id="KW-0804">Transcription</keyword>
<protein>
    <recommendedName>
        <fullName evidence="10">SAGA-associated factor 11</fullName>
    </recommendedName>
</protein>
<dbReference type="GO" id="GO:0006325">
    <property type="term" value="P:chromatin organization"/>
    <property type="evidence" value="ECO:0007669"/>
    <property type="project" value="UniProtKB-KW"/>
</dbReference>
<evidence type="ECO:0000256" key="7">
    <source>
        <dbReference type="ARBA" id="ARBA00023159"/>
    </source>
</evidence>
<keyword evidence="5" id="KW-0156">Chromatin regulator</keyword>
<dbReference type="Proteomes" id="UP000238350">
    <property type="component" value="Unassembled WGS sequence"/>
</dbReference>
<dbReference type="RefSeq" id="XP_024662992.1">
    <property type="nucleotide sequence ID" value="XM_024807224.1"/>
</dbReference>
<comment type="function">
    <text evidence="10">Functions as component of the transcription regulatory histone acetylation (HAT) complex SAGA. At the promoters, SAGA is required for recruitment of the basal transcription machinery. It influences RNA polymerase II transcriptional activity through different activities such as TBP interaction and promoter selectivity, interaction with transcription activators, and chromatin modification through histone acetylation and deubiquitination. SAGA acetylates nucleosomal histone H3 to some extent (to form H3K9ac, H3K14ac, H3K18ac and H3K23ac). SAGA interacts with DNA via upstream activating sequences (UASs). Involved in transcriptional regulation of a subset of SAGA-regulated genes. Within the SAGA complex, participates in a subcomplex, that specifically deubiquitinates histones H2B.</text>
</comment>
<evidence type="ECO:0000256" key="2">
    <source>
        <dbReference type="ARBA" id="ARBA00022723"/>
    </source>
</evidence>
<comment type="similarity">
    <text evidence="10">Belongs to the SGF11 family.</text>
</comment>
<evidence type="ECO:0000256" key="4">
    <source>
        <dbReference type="ARBA" id="ARBA00022833"/>
    </source>
</evidence>
<evidence type="ECO:0000256" key="3">
    <source>
        <dbReference type="ARBA" id="ARBA00022771"/>
    </source>
</evidence>
<name>A0A2T0FDG7_9ASCO</name>
<keyword evidence="6" id="KW-0805">Transcription regulation</keyword>
<reference evidence="11 12" key="1">
    <citation type="submission" date="2017-04" db="EMBL/GenBank/DDBJ databases">
        <title>Genome sequencing of [Candida] sorbophila.</title>
        <authorList>
            <person name="Ahn J.O."/>
        </authorList>
    </citation>
    <scope>NUCLEOTIDE SEQUENCE [LARGE SCALE GENOMIC DNA]</scope>
    <source>
        <strain evidence="11 12">DS02</strain>
    </source>
</reference>
<evidence type="ECO:0000313" key="12">
    <source>
        <dbReference type="Proteomes" id="UP000238350"/>
    </source>
</evidence>
<dbReference type="GO" id="GO:0070461">
    <property type="term" value="C:SAGA-type complex"/>
    <property type="evidence" value="ECO:0007669"/>
    <property type="project" value="UniProtKB-ARBA"/>
</dbReference>
<accession>A0A2T0FDG7</accession>
<dbReference type="EMBL" id="NDIQ01000001">
    <property type="protein sequence ID" value="PRT53046.1"/>
    <property type="molecule type" value="Genomic_DNA"/>
</dbReference>
<dbReference type="OrthoDB" id="21557at2759"/>
<evidence type="ECO:0000256" key="6">
    <source>
        <dbReference type="ARBA" id="ARBA00023015"/>
    </source>
</evidence>
<evidence type="ECO:0000256" key="1">
    <source>
        <dbReference type="ARBA" id="ARBA00004123"/>
    </source>
</evidence>
<dbReference type="GO" id="GO:0005634">
    <property type="term" value="C:nucleus"/>
    <property type="evidence" value="ECO:0007669"/>
    <property type="project" value="UniProtKB-SubCell"/>
</dbReference>